<evidence type="ECO:0000256" key="1">
    <source>
        <dbReference type="SAM" id="Phobius"/>
    </source>
</evidence>
<dbReference type="InterPro" id="IPR025250">
    <property type="entry name" value="DUF4199"/>
</dbReference>
<protein>
    <recommendedName>
        <fullName evidence="4">DUF4199 domain-containing protein</fullName>
    </recommendedName>
</protein>
<dbReference type="Proteomes" id="UP000054223">
    <property type="component" value="Unassembled WGS sequence"/>
</dbReference>
<feature type="transmembrane region" description="Helical" evidence="1">
    <location>
        <begin position="149"/>
        <end position="167"/>
    </location>
</feature>
<sequence>MMNQAALRTAVRVGAIAGALCVAWVLMLYLTDQNPYGPKRLMTVFVPPIAVLVAQWSARKLATDQFGFLVALMTGVVTLLITASLSGLGVYTLARVGNPKLIEQNRAQMKKMIQAERANFLKEKGGKEQYERSLSGIASTPADLAQDDFNKKLLAGLFFFLPGAIFFRR</sequence>
<feature type="transmembrane region" description="Helical" evidence="1">
    <location>
        <begin position="12"/>
        <end position="30"/>
    </location>
</feature>
<feature type="transmembrane region" description="Helical" evidence="1">
    <location>
        <begin position="66"/>
        <end position="91"/>
    </location>
</feature>
<keyword evidence="1" id="KW-0812">Transmembrane</keyword>
<keyword evidence="1" id="KW-1133">Transmembrane helix</keyword>
<comment type="caution">
    <text evidence="2">The sequence shown here is derived from an EMBL/GenBank/DDBJ whole genome shotgun (WGS) entry which is preliminary data.</text>
</comment>
<evidence type="ECO:0000313" key="3">
    <source>
        <dbReference type="Proteomes" id="UP000054223"/>
    </source>
</evidence>
<keyword evidence="1" id="KW-0472">Membrane</keyword>
<feature type="transmembrane region" description="Helical" evidence="1">
    <location>
        <begin position="36"/>
        <end position="54"/>
    </location>
</feature>
<accession>A0A9X0L539</accession>
<evidence type="ECO:0008006" key="4">
    <source>
        <dbReference type="Google" id="ProtNLM"/>
    </source>
</evidence>
<name>A0A9X0L539_SOLP1</name>
<evidence type="ECO:0000313" key="2">
    <source>
        <dbReference type="EMBL" id="KUG08267.1"/>
    </source>
</evidence>
<organism evidence="2 3">
    <name type="scientific">Solirubrum puertoriconensis</name>
    <dbReference type="NCBI Taxonomy" id="1751427"/>
    <lineage>
        <taxon>Bacteria</taxon>
        <taxon>Pseudomonadati</taxon>
        <taxon>Bacteroidota</taxon>
        <taxon>Cytophagia</taxon>
        <taxon>Cytophagales</taxon>
    </lineage>
</organism>
<gene>
    <name evidence="2" type="ORF">ASU33_08800</name>
</gene>
<reference evidence="2 3" key="1">
    <citation type="submission" date="2015-11" db="EMBL/GenBank/DDBJ databases">
        <title>Solirubrum puertoriconensis gen. nov. an environmental bacteria isolated in Puerto Rico.</title>
        <authorList>
            <person name="Cuebas-Irizarry M.F."/>
            <person name="Montalvo-Rodriguez R."/>
        </authorList>
    </citation>
    <scope>NUCLEOTIDE SEQUENCE [LARGE SCALE GENOMIC DNA]</scope>
    <source>
        <strain evidence="2 3">MC1A</strain>
    </source>
</reference>
<dbReference type="EMBL" id="LNAL01000006">
    <property type="protein sequence ID" value="KUG08267.1"/>
    <property type="molecule type" value="Genomic_DNA"/>
</dbReference>
<dbReference type="Pfam" id="PF13858">
    <property type="entry name" value="DUF4199"/>
    <property type="match status" value="1"/>
</dbReference>
<proteinExistence type="predicted"/>
<keyword evidence="3" id="KW-1185">Reference proteome</keyword>
<dbReference type="AlphaFoldDB" id="A0A9X0L539"/>